<keyword evidence="3" id="KW-1185">Reference proteome</keyword>
<gene>
    <name evidence="2" type="ORF">GRI35_09240</name>
</gene>
<organism evidence="2 3">
    <name type="scientific">Pontixanthobacter aestiaquae</name>
    <dbReference type="NCBI Taxonomy" id="1509367"/>
    <lineage>
        <taxon>Bacteria</taxon>
        <taxon>Pseudomonadati</taxon>
        <taxon>Pseudomonadota</taxon>
        <taxon>Alphaproteobacteria</taxon>
        <taxon>Sphingomonadales</taxon>
        <taxon>Erythrobacteraceae</taxon>
        <taxon>Pontixanthobacter</taxon>
    </lineage>
</organism>
<evidence type="ECO:0000256" key="1">
    <source>
        <dbReference type="SAM" id="MobiDB-lite"/>
    </source>
</evidence>
<name>A0A844Z976_9SPHN</name>
<proteinExistence type="predicted"/>
<dbReference type="AlphaFoldDB" id="A0A844Z976"/>
<accession>A0A844Z976</accession>
<comment type="caution">
    <text evidence="2">The sequence shown here is derived from an EMBL/GenBank/DDBJ whole genome shotgun (WGS) entry which is preliminary data.</text>
</comment>
<dbReference type="EMBL" id="WTYZ01000001">
    <property type="protein sequence ID" value="MXO83543.1"/>
    <property type="molecule type" value="Genomic_DNA"/>
</dbReference>
<feature type="region of interest" description="Disordered" evidence="1">
    <location>
        <begin position="1"/>
        <end position="25"/>
    </location>
</feature>
<sequence length="137" mass="14851">MSGLSSGMDHHQPSPDSSKTRRSNADYRWTVPKVRAFLGALAKYGRVSEAARAVGMSRQSAYKLRARLNGQEFRAVFEEARAQGLNARAVAKLEQTGSRWDGPGLAALDHLRADHGLNDKSEITTAQGDTIPAQGDT</sequence>
<dbReference type="Proteomes" id="UP000460290">
    <property type="component" value="Unassembled WGS sequence"/>
</dbReference>
<protein>
    <recommendedName>
        <fullName evidence="4">LysR family transcriptional regulator</fullName>
    </recommendedName>
</protein>
<evidence type="ECO:0000313" key="3">
    <source>
        <dbReference type="Proteomes" id="UP000460290"/>
    </source>
</evidence>
<dbReference type="OrthoDB" id="7282816at2"/>
<evidence type="ECO:0000313" key="2">
    <source>
        <dbReference type="EMBL" id="MXO83543.1"/>
    </source>
</evidence>
<dbReference type="RefSeq" id="WP_160613886.1">
    <property type="nucleotide sequence ID" value="NZ_JAUFQM010000001.1"/>
</dbReference>
<reference evidence="2 3" key="1">
    <citation type="submission" date="2019-12" db="EMBL/GenBank/DDBJ databases">
        <title>Genomic-based taxomic classification of the family Erythrobacteraceae.</title>
        <authorList>
            <person name="Xu L."/>
        </authorList>
    </citation>
    <scope>NUCLEOTIDE SEQUENCE [LARGE SCALE GENOMIC DNA]</scope>
    <source>
        <strain evidence="2 3">KCTC 42006</strain>
    </source>
</reference>
<evidence type="ECO:0008006" key="4">
    <source>
        <dbReference type="Google" id="ProtNLM"/>
    </source>
</evidence>